<dbReference type="EMBL" id="CAADFH010000053">
    <property type="protein sequence ID" value="VFJ95845.1"/>
    <property type="molecule type" value="Genomic_DNA"/>
</dbReference>
<protein>
    <submittedName>
        <fullName evidence="1">Uncharacterized protein</fullName>
    </submittedName>
</protein>
<sequence>MQAGTIYLIGATPTTAHFCLLPCLLPPVGYVAGSNRRRIDILCTNIHASDGTSITGIILDAGDRHAIGNVGVDYELKAPISIPYPLIPQNIKS</sequence>
<accession>A0A450UTN6</accession>
<organism evidence="1">
    <name type="scientific">Candidatus Kentrum sp. LFY</name>
    <dbReference type="NCBI Taxonomy" id="2126342"/>
    <lineage>
        <taxon>Bacteria</taxon>
        <taxon>Pseudomonadati</taxon>
        <taxon>Pseudomonadota</taxon>
        <taxon>Gammaproteobacteria</taxon>
        <taxon>Candidatus Kentrum</taxon>
    </lineage>
</organism>
<reference evidence="1" key="1">
    <citation type="submission" date="2019-02" db="EMBL/GenBank/DDBJ databases">
        <authorList>
            <person name="Gruber-Vodicka R. H."/>
            <person name="Seah K. B. B."/>
        </authorList>
    </citation>
    <scope>NUCLEOTIDE SEQUENCE</scope>
    <source>
        <strain evidence="1">BECK_M6</strain>
    </source>
</reference>
<evidence type="ECO:0000313" key="1">
    <source>
        <dbReference type="EMBL" id="VFJ95845.1"/>
    </source>
</evidence>
<proteinExistence type="predicted"/>
<name>A0A450UTN6_9GAMM</name>
<dbReference type="AlphaFoldDB" id="A0A450UTN6"/>
<gene>
    <name evidence="1" type="ORF">BECKLFY1418A_GA0070994_105324</name>
</gene>